<gene>
    <name evidence="1" type="primary">39</name>
    <name evidence="1" type="ORF">PBI_BALOO_39</name>
</gene>
<sequence>MYEPPPGYDDLVADADDDTAEVPNARWTTVVLEGIGAVEIRRPLPKAAAALAMAANAKISPVTQQHYLTLFVQNHVRPGTVERLFAQMMEGEAPTDTFQRVARAIATEGTARPTRRSLRSAS</sequence>
<evidence type="ECO:0000313" key="1">
    <source>
        <dbReference type="EMBL" id="AVJ49045.1"/>
    </source>
</evidence>
<dbReference type="InterPro" id="IPR056927">
    <property type="entry name" value="Phage_TAC"/>
</dbReference>
<name>A0A2P1CDJ7_9CAUD</name>
<dbReference type="Pfam" id="PF23781">
    <property type="entry name" value="Phage_TAC_16"/>
    <property type="match status" value="1"/>
</dbReference>
<evidence type="ECO:0008006" key="3">
    <source>
        <dbReference type="Google" id="ProtNLM"/>
    </source>
</evidence>
<evidence type="ECO:0000313" key="2">
    <source>
        <dbReference type="Proteomes" id="UP000241655"/>
    </source>
</evidence>
<organism evidence="1 2">
    <name type="scientific">Mycobacterium phage Baloo</name>
    <dbReference type="NCBI Taxonomy" id="2099645"/>
    <lineage>
        <taxon>Viruses</taxon>
        <taxon>Duplodnaviria</taxon>
        <taxon>Heunggongvirae</taxon>
        <taxon>Uroviricota</taxon>
        <taxon>Caudoviricetes</taxon>
        <taxon>Bclasvirinae</taxon>
        <taxon>Pipefishvirus</taxon>
        <taxon>Pipefishvirus athena</taxon>
    </lineage>
</organism>
<protein>
    <recommendedName>
        <fullName evidence="3">Tail assembly chaperone</fullName>
    </recommendedName>
</protein>
<accession>A0A2P1CDJ7</accession>
<dbReference type="Proteomes" id="UP000241655">
    <property type="component" value="Segment"/>
</dbReference>
<dbReference type="EMBL" id="MG920059">
    <property type="protein sequence ID" value="AVJ49045.1"/>
    <property type="molecule type" value="Genomic_DNA"/>
</dbReference>
<proteinExistence type="predicted"/>
<reference evidence="1 2" key="1">
    <citation type="submission" date="2018-02" db="EMBL/GenBank/DDBJ databases">
        <authorList>
            <person name="Ng W.L."/>
            <person name="Stoner T.H."/>
            <person name="Russell D.A."/>
            <person name="Garlena R.A."/>
            <person name="Stoner T.H."/>
            <person name="Pope W.H."/>
            <person name="Jacobs-Sera D."/>
            <person name="Hatfull G.F."/>
        </authorList>
    </citation>
    <scope>NUCLEOTIDE SEQUENCE [LARGE SCALE GENOMIC DNA]</scope>
</reference>